<dbReference type="GO" id="GO:0005737">
    <property type="term" value="C:cytoplasm"/>
    <property type="evidence" value="ECO:0007669"/>
    <property type="project" value="TreeGrafter"/>
</dbReference>
<evidence type="ECO:0000259" key="6">
    <source>
        <dbReference type="Pfam" id="PF00730"/>
    </source>
</evidence>
<dbReference type="AlphaFoldDB" id="A0AAW9ILF4"/>
<name>A0AAW9ILF4_CLOPF</name>
<dbReference type="GO" id="GO:0008725">
    <property type="term" value="F:DNA-3-methyladenine glycosylase activity"/>
    <property type="evidence" value="ECO:0007669"/>
    <property type="project" value="TreeGrafter"/>
</dbReference>
<evidence type="ECO:0000256" key="5">
    <source>
        <dbReference type="ARBA" id="ARBA00023204"/>
    </source>
</evidence>
<evidence type="ECO:0000256" key="4">
    <source>
        <dbReference type="ARBA" id="ARBA00022763"/>
    </source>
</evidence>
<dbReference type="GO" id="GO:0032131">
    <property type="term" value="F:alkylated DNA binding"/>
    <property type="evidence" value="ECO:0007669"/>
    <property type="project" value="TreeGrafter"/>
</dbReference>
<evidence type="ECO:0000313" key="7">
    <source>
        <dbReference type="EMBL" id="MDZ5001517.1"/>
    </source>
</evidence>
<keyword evidence="5" id="KW-0234">DNA repair</keyword>
<dbReference type="CDD" id="cd00056">
    <property type="entry name" value="ENDO3c"/>
    <property type="match status" value="1"/>
</dbReference>
<organism evidence="7 8">
    <name type="scientific">Clostridium perfringens</name>
    <dbReference type="NCBI Taxonomy" id="1502"/>
    <lineage>
        <taxon>Bacteria</taxon>
        <taxon>Bacillati</taxon>
        <taxon>Bacillota</taxon>
        <taxon>Clostridia</taxon>
        <taxon>Eubacteriales</taxon>
        <taxon>Clostridiaceae</taxon>
        <taxon>Clostridium</taxon>
    </lineage>
</organism>
<evidence type="ECO:0000256" key="2">
    <source>
        <dbReference type="ARBA" id="ARBA00010817"/>
    </source>
</evidence>
<sequence length="129" mass="14865">VVHHIIGQQISTTAQATIWRRMNEALDEITVETICGTDINKLRRFGMTFKKAEYIKDFADRVQSGELNIEELNNKSDEEVIAELSALKGIGRWTAEMIMTFCIQRPDVMSYGDLAIHRGLRMLYHHRNV</sequence>
<proteinExistence type="inferred from homology"/>
<dbReference type="InterPro" id="IPR003265">
    <property type="entry name" value="HhH-GPD_domain"/>
</dbReference>
<dbReference type="Pfam" id="PF00730">
    <property type="entry name" value="HhH-GPD"/>
    <property type="match status" value="1"/>
</dbReference>
<dbReference type="GO" id="GO:0006307">
    <property type="term" value="P:DNA alkylation repair"/>
    <property type="evidence" value="ECO:0007669"/>
    <property type="project" value="TreeGrafter"/>
</dbReference>
<comment type="caution">
    <text evidence="7">The sequence shown here is derived from an EMBL/GenBank/DDBJ whole genome shotgun (WGS) entry which is preliminary data.</text>
</comment>
<dbReference type="Proteomes" id="UP001291306">
    <property type="component" value="Unassembled WGS sequence"/>
</dbReference>
<feature type="domain" description="HhH-GPD" evidence="6">
    <location>
        <begin position="2"/>
        <end position="127"/>
    </location>
</feature>
<dbReference type="PANTHER" id="PTHR43003:SF5">
    <property type="entry name" value="DNA-3-METHYLADENINE GLYCOSYLASE"/>
    <property type="match status" value="1"/>
</dbReference>
<dbReference type="GO" id="GO:0006285">
    <property type="term" value="P:base-excision repair, AP site formation"/>
    <property type="evidence" value="ECO:0007669"/>
    <property type="project" value="TreeGrafter"/>
</dbReference>
<evidence type="ECO:0000256" key="3">
    <source>
        <dbReference type="ARBA" id="ARBA00012000"/>
    </source>
</evidence>
<dbReference type="PANTHER" id="PTHR43003">
    <property type="entry name" value="DNA-3-METHYLADENINE GLYCOSYLASE"/>
    <property type="match status" value="1"/>
</dbReference>
<comment type="similarity">
    <text evidence="2">Belongs to the alkylbase DNA glycosidase AlkA family.</text>
</comment>
<dbReference type="Gene3D" id="1.10.340.30">
    <property type="entry name" value="Hypothetical protein, domain 2"/>
    <property type="match status" value="1"/>
</dbReference>
<dbReference type="Gene3D" id="1.10.1670.40">
    <property type="match status" value="1"/>
</dbReference>
<dbReference type="GO" id="GO:0043916">
    <property type="term" value="F:DNA-7-methylguanine glycosylase activity"/>
    <property type="evidence" value="ECO:0007669"/>
    <property type="project" value="TreeGrafter"/>
</dbReference>
<dbReference type="InterPro" id="IPR011257">
    <property type="entry name" value="DNA_glycosylase"/>
</dbReference>
<comment type="catalytic activity">
    <reaction evidence="1">
        <text>Hydrolysis of alkylated DNA, releasing 3-methyladenine, 3-methylguanine, 7-methylguanine and 7-methyladenine.</text>
        <dbReference type="EC" id="3.2.2.21"/>
    </reaction>
</comment>
<dbReference type="SUPFAM" id="SSF48150">
    <property type="entry name" value="DNA-glycosylase"/>
    <property type="match status" value="1"/>
</dbReference>
<reference evidence="7" key="1">
    <citation type="submission" date="2019-11" db="EMBL/GenBank/DDBJ databases">
        <title>Characterization of Clostridium perfringens isolates from swine manure treated agricultural soils.</title>
        <authorList>
            <person name="Wushke S.T."/>
        </authorList>
    </citation>
    <scope>NUCLEOTIDE SEQUENCE</scope>
    <source>
        <strain evidence="7">X26</strain>
    </source>
</reference>
<dbReference type="EMBL" id="WNVC01001504">
    <property type="protein sequence ID" value="MDZ5001517.1"/>
    <property type="molecule type" value="Genomic_DNA"/>
</dbReference>
<keyword evidence="4" id="KW-0227">DNA damage</keyword>
<dbReference type="FunFam" id="1.10.340.30:FF:000004">
    <property type="entry name" value="DNA-3-methyladenine glycosylase II"/>
    <property type="match status" value="1"/>
</dbReference>
<gene>
    <name evidence="7" type="ORF">GNF79_21185</name>
</gene>
<evidence type="ECO:0000313" key="8">
    <source>
        <dbReference type="Proteomes" id="UP001291306"/>
    </source>
</evidence>
<feature type="non-terminal residue" evidence="7">
    <location>
        <position position="1"/>
    </location>
</feature>
<feature type="non-terminal residue" evidence="7">
    <location>
        <position position="129"/>
    </location>
</feature>
<accession>A0AAW9ILF4</accession>
<dbReference type="EC" id="3.2.2.21" evidence="3"/>
<dbReference type="GO" id="GO:0032993">
    <property type="term" value="C:protein-DNA complex"/>
    <property type="evidence" value="ECO:0007669"/>
    <property type="project" value="TreeGrafter"/>
</dbReference>
<dbReference type="InterPro" id="IPR051912">
    <property type="entry name" value="Alkylbase_DNA_Glycosylase/TA"/>
</dbReference>
<evidence type="ECO:0000256" key="1">
    <source>
        <dbReference type="ARBA" id="ARBA00000086"/>
    </source>
</evidence>
<protein>
    <recommendedName>
        <fullName evidence="3">DNA-3-methyladenine glycosylase II</fullName>
        <ecNumber evidence="3">3.2.2.21</ecNumber>
    </recommendedName>
</protein>